<keyword evidence="2" id="KW-1185">Reference proteome</keyword>
<dbReference type="InterPro" id="IPR015424">
    <property type="entry name" value="PyrdxlP-dep_Trfase"/>
</dbReference>
<dbReference type="WBParaSite" id="TREG1_105770.1">
    <property type="protein sequence ID" value="TREG1_105770.1"/>
    <property type="gene ID" value="TREG1_105770"/>
</dbReference>
<feature type="domain" description="Aminotransferase class V" evidence="1">
    <location>
        <begin position="37"/>
        <end position="275"/>
    </location>
</feature>
<dbReference type="AlphaFoldDB" id="A0AA85IRM4"/>
<dbReference type="InterPro" id="IPR000192">
    <property type="entry name" value="Aminotrans_V_dom"/>
</dbReference>
<dbReference type="PANTHER" id="PTHR43686">
    <property type="entry name" value="SULFURTRANSFERASE-RELATED"/>
    <property type="match status" value="1"/>
</dbReference>
<reference evidence="2" key="1">
    <citation type="submission" date="2022-06" db="EMBL/GenBank/DDBJ databases">
        <authorList>
            <person name="Berger JAMES D."/>
            <person name="Berger JAMES D."/>
        </authorList>
    </citation>
    <scope>NUCLEOTIDE SEQUENCE [LARGE SCALE GENOMIC DNA]</scope>
</reference>
<evidence type="ECO:0000313" key="3">
    <source>
        <dbReference type="WBParaSite" id="TREG1_105770.1"/>
    </source>
</evidence>
<reference evidence="3" key="2">
    <citation type="submission" date="2023-11" db="UniProtKB">
        <authorList>
            <consortium name="WormBaseParasite"/>
        </authorList>
    </citation>
    <scope>IDENTIFICATION</scope>
</reference>
<name>A0AA85IRM4_TRIRE</name>
<sequence length="667" mass="75146">MRITRVETDFSGTISLECLEAILKVESAVAKEQGCKLIVCMAAASNVTGILVDVDAFSSLIHRYGGLAFWDYATAAPYIKIDMNPTTSGPDRDSVYKDAIYFSMHKFIGGPQTPGVLIAKRCLFKAGEAQPSGCGGGTVFFVRRDQHVYLKEVEEREEGGTPAIIESIRAGMVMQLKQAVTPEAIMEREEVHVKRVWQKLSDCPNIIVLGGNQASRLPIISVVIRHTYPVNKNIISSSTTHLPCLFLHHNFVASLLNDLFGIQARSGCACAGPYAMDLLGIDEALAKLYEEALVGCNLDSSKHKLSEEYPKREVIRPGFTRVSFPYFMPDDEADFILDALKFVATNGWIFLPFYRYNAATAEWTHCNYDPGIGRKWLTDIRYTDDGMIWSTDCPKQEMPVPQSYSECLETAHKELHKAVKMVSLAMISPVTDDTGNFDDETKSLRWFLLPSEAAAQIRNEINLLNVSSPNSSPWHPGSLTLSFFPELNNKTNKEMHIKKPKIQSHFDEETTIFTSENQKLKVILSIGKHANNMIIKSAKIYPRRQHERSHSTLSSMQHPCTNDAEDENVIKSSHKRPKQSLSLSHENVIWPNQKKIHRIICKSGCKYRATENIVLSINDTCVLRRYNKKNISNYRSDLKARTTSYDLLCSSQYFIFHEAVNESVNRV</sequence>
<proteinExistence type="predicted"/>
<organism evidence="2 3">
    <name type="scientific">Trichobilharzia regenti</name>
    <name type="common">Nasal bird schistosome</name>
    <dbReference type="NCBI Taxonomy" id="157069"/>
    <lineage>
        <taxon>Eukaryota</taxon>
        <taxon>Metazoa</taxon>
        <taxon>Spiralia</taxon>
        <taxon>Lophotrochozoa</taxon>
        <taxon>Platyhelminthes</taxon>
        <taxon>Trematoda</taxon>
        <taxon>Digenea</taxon>
        <taxon>Strigeidida</taxon>
        <taxon>Schistosomatoidea</taxon>
        <taxon>Schistosomatidae</taxon>
        <taxon>Trichobilharzia</taxon>
    </lineage>
</organism>
<accession>A0AA85IRM4</accession>
<evidence type="ECO:0000259" key="1">
    <source>
        <dbReference type="Pfam" id="PF00266"/>
    </source>
</evidence>
<evidence type="ECO:0000313" key="2">
    <source>
        <dbReference type="Proteomes" id="UP000050795"/>
    </source>
</evidence>
<dbReference type="InterPro" id="IPR015421">
    <property type="entry name" value="PyrdxlP-dep_Trfase_major"/>
</dbReference>
<dbReference type="PANTHER" id="PTHR43686:SF1">
    <property type="entry name" value="AMINOTRAN_5 DOMAIN-CONTAINING PROTEIN"/>
    <property type="match status" value="1"/>
</dbReference>
<dbReference type="Pfam" id="PF00266">
    <property type="entry name" value="Aminotran_5"/>
    <property type="match status" value="1"/>
</dbReference>
<dbReference type="Gene3D" id="3.40.640.10">
    <property type="entry name" value="Type I PLP-dependent aspartate aminotransferase-like (Major domain)"/>
    <property type="match status" value="1"/>
</dbReference>
<dbReference type="InterPro" id="IPR015422">
    <property type="entry name" value="PyrdxlP-dep_Trfase_small"/>
</dbReference>
<dbReference type="SUPFAM" id="SSF53383">
    <property type="entry name" value="PLP-dependent transferases"/>
    <property type="match status" value="1"/>
</dbReference>
<dbReference type="Proteomes" id="UP000050795">
    <property type="component" value="Unassembled WGS sequence"/>
</dbReference>
<protein>
    <recommendedName>
        <fullName evidence="1">Aminotransferase class V domain-containing protein</fullName>
    </recommendedName>
</protein>
<dbReference type="Gene3D" id="3.90.1150.10">
    <property type="entry name" value="Aspartate Aminotransferase, domain 1"/>
    <property type="match status" value="1"/>
</dbReference>